<dbReference type="InterPro" id="IPR017441">
    <property type="entry name" value="Protein_kinase_ATP_BS"/>
</dbReference>
<accession>A0A6S7IJ98</accession>
<dbReference type="PANTHER" id="PTHR22983">
    <property type="entry name" value="PROTEIN KINASE RELATED"/>
    <property type="match status" value="1"/>
</dbReference>
<evidence type="ECO:0000256" key="7">
    <source>
        <dbReference type="ARBA" id="ARBA00022777"/>
    </source>
</evidence>
<dbReference type="SUPFAM" id="SSF48371">
    <property type="entry name" value="ARM repeat"/>
    <property type="match status" value="1"/>
</dbReference>
<dbReference type="FunFam" id="1.10.510.10:FF:000292">
    <property type="entry name" value="Serine/threonine-protein kinase 36"/>
    <property type="match status" value="1"/>
</dbReference>
<gene>
    <name evidence="15" type="ORF">PACLA_8A062403</name>
</gene>
<feature type="non-terminal residue" evidence="15">
    <location>
        <position position="1"/>
    </location>
</feature>
<evidence type="ECO:0000256" key="3">
    <source>
        <dbReference type="ARBA" id="ARBA00022490"/>
    </source>
</evidence>
<evidence type="ECO:0000256" key="8">
    <source>
        <dbReference type="ARBA" id="ARBA00022840"/>
    </source>
</evidence>
<proteinExistence type="predicted"/>
<dbReference type="EMBL" id="CACRXK020009503">
    <property type="protein sequence ID" value="CAB4017333.1"/>
    <property type="molecule type" value="Genomic_DNA"/>
</dbReference>
<dbReference type="PROSITE" id="PS00108">
    <property type="entry name" value="PROTEIN_KINASE_ST"/>
    <property type="match status" value="1"/>
</dbReference>
<keyword evidence="3" id="KW-0963">Cytoplasm</keyword>
<dbReference type="InterPro" id="IPR021133">
    <property type="entry name" value="HEAT_type_2"/>
</dbReference>
<protein>
    <recommendedName>
        <fullName evidence="2">non-specific serine/threonine protein kinase</fullName>
        <ecNumber evidence="2">2.7.11.1</ecNumber>
    </recommendedName>
    <alternativeName>
        <fullName evidence="12">Fused homolog</fullName>
    </alternativeName>
</protein>
<dbReference type="PANTHER" id="PTHR22983:SF6">
    <property type="entry name" value="SERINE_THREONINE-PROTEIN KINASE 36"/>
    <property type="match status" value="1"/>
</dbReference>
<evidence type="ECO:0000256" key="2">
    <source>
        <dbReference type="ARBA" id="ARBA00012513"/>
    </source>
</evidence>
<dbReference type="SUPFAM" id="SSF56112">
    <property type="entry name" value="Protein kinase-like (PK-like)"/>
    <property type="match status" value="1"/>
</dbReference>
<evidence type="ECO:0000256" key="1">
    <source>
        <dbReference type="ARBA" id="ARBA00004245"/>
    </source>
</evidence>
<dbReference type="PROSITE" id="PS50077">
    <property type="entry name" value="HEAT_REPEAT"/>
    <property type="match status" value="1"/>
</dbReference>
<sequence>MADSYHVLELVGEGSFGKVYKGRKKYSGQVVALKFIPKKGRSSKDLINLQREIDIMRSLHHPNIIALLDSFETADEVCVVTEYAEGELFQILEDDGNLVEDQVQEIAVQLVKALFYLHSHRILHRDMKPQNILIGKGGVIKLCDFGFARAMSINTLVLTSIKGTPLYMSPELVEERPYDHNADLWSLGCILYELFAGTPPFYTNNIFQLVNLICKDSVKWPAEMSPNFRSFLQGLLTKDPRKRLSWPYLLRHPFIADSINEEDFQELPLTPEEFGKLQKSEEKKKIELETKKKTVEKKQTWVERLQQQAQEKKKSEKKDSGQENNARKKSAGSKKEKNGNKKNNERKRNERESSKDRCDEKGRISEDYDREMEITNKVKEGHVKHIKLPLMSDQELESDEEWSNLLESTDEELKLQQQGGEIEDPVLERLVESSDFLGKMSAGFHSAADEVVKGILEGASKFRQILKVFRNILLLPGLAGQKLDFCVAIGLPEKCVTIMKDLMSTEVIKLPWCNEILIDCVTLFWTFLEECAMKLPEHRSFPALGETSVLFVSLLPQLVALDCDARLQDTVLNCFAALCETVDTRMTQFSSDFYNNIITTNIQVIDCLINCLTLQESQGICLCNNTAITATAALINHNTDEENHKQILSQLLVQKLLSQQFKKQLATLLSPQEVKDHRTLALLCKVCEGSKEMCVVIVDQEEYLSTLGVNFRELVTQSGSCDMEGLEEWILHVTVLWCILRYHQQDISQQLSSCGDLLIELFLHSNNILFKITTSFLFQTLFPECRDVFSQSQDDILTAILSTITSMPRIIHFPFCDIGLCDGVIHLLDNMLAQDTSSLNASDVISSGIWDALWYCLLVTIEVTSSPKPSEAVSGDGRSQVLSVNWTVLSPEGVLTLLELTCRMSAKYPLISVGSLVSSSNKTLNVLSLWLSKEFLLLFKKRFYADSSPDEDTVVITFINKILQIFCTPFAMEIDESLLHDLQSLFYEIKVLECLLDVIGNVLYPDNVELALGFVMRLVLSDLIFVSQFSKAVIQQQAEWLLESLLSSDQPDPVVLDALTILSHMARCSVDHVQFVSSILKGDRGDYETVQLLLSHNSIAVCAKTCGMMGNLLKKSVAFYPALKKKTIITLVNNHLQHEDDDVRKASSYIIGNAAFHSDSLYTTLSPSIPILVQLLSDPLPRTRSNAA</sequence>
<evidence type="ECO:0000256" key="11">
    <source>
        <dbReference type="ARBA" id="ARBA00048679"/>
    </source>
</evidence>
<dbReference type="Pfam" id="PF00069">
    <property type="entry name" value="Pkinase"/>
    <property type="match status" value="1"/>
</dbReference>
<dbReference type="InterPro" id="IPR011009">
    <property type="entry name" value="Kinase-like_dom_sf"/>
</dbReference>
<evidence type="ECO:0000256" key="9">
    <source>
        <dbReference type="ARBA" id="ARBA00023212"/>
    </source>
</evidence>
<dbReference type="SMART" id="SM00220">
    <property type="entry name" value="S_TKc"/>
    <property type="match status" value="1"/>
</dbReference>
<keyword evidence="5" id="KW-0808">Transferase</keyword>
<dbReference type="AlphaFoldDB" id="A0A6S7IJ98"/>
<evidence type="ECO:0000256" key="10">
    <source>
        <dbReference type="ARBA" id="ARBA00047899"/>
    </source>
</evidence>
<organism evidence="15 16">
    <name type="scientific">Paramuricea clavata</name>
    <name type="common">Red gorgonian</name>
    <name type="synonym">Violescent sea-whip</name>
    <dbReference type="NCBI Taxonomy" id="317549"/>
    <lineage>
        <taxon>Eukaryota</taxon>
        <taxon>Metazoa</taxon>
        <taxon>Cnidaria</taxon>
        <taxon>Anthozoa</taxon>
        <taxon>Octocorallia</taxon>
        <taxon>Malacalcyonacea</taxon>
        <taxon>Plexauridae</taxon>
        <taxon>Paramuricea</taxon>
    </lineage>
</organism>
<reference evidence="15" key="1">
    <citation type="submission" date="2020-04" db="EMBL/GenBank/DDBJ databases">
        <authorList>
            <person name="Alioto T."/>
            <person name="Alioto T."/>
            <person name="Gomez Garrido J."/>
        </authorList>
    </citation>
    <scope>NUCLEOTIDE SEQUENCE</scope>
    <source>
        <strain evidence="15">A484AB</strain>
    </source>
</reference>
<keyword evidence="16" id="KW-1185">Reference proteome</keyword>
<evidence type="ECO:0000313" key="16">
    <source>
        <dbReference type="Proteomes" id="UP001152795"/>
    </source>
</evidence>
<evidence type="ECO:0000256" key="5">
    <source>
        <dbReference type="ARBA" id="ARBA00022679"/>
    </source>
</evidence>
<feature type="compositionally biased region" description="Basic and acidic residues" evidence="13">
    <location>
        <begin position="333"/>
        <end position="364"/>
    </location>
</feature>
<dbReference type="GO" id="GO:0005524">
    <property type="term" value="F:ATP binding"/>
    <property type="evidence" value="ECO:0007669"/>
    <property type="project" value="UniProtKB-UniRule"/>
</dbReference>
<dbReference type="FunFam" id="3.30.200.20:FF:000042">
    <property type="entry name" value="Aurora kinase A"/>
    <property type="match status" value="1"/>
</dbReference>
<comment type="caution">
    <text evidence="15">The sequence shown here is derived from an EMBL/GenBank/DDBJ whole genome shotgun (WGS) entry which is preliminary data.</text>
</comment>
<keyword evidence="9" id="KW-0206">Cytoskeleton</keyword>
<dbReference type="InterPro" id="IPR000719">
    <property type="entry name" value="Prot_kinase_dom"/>
</dbReference>
<evidence type="ECO:0000313" key="15">
    <source>
        <dbReference type="EMBL" id="CAB4017333.1"/>
    </source>
</evidence>
<feature type="domain" description="Protein kinase" evidence="14">
    <location>
        <begin position="5"/>
        <end position="255"/>
    </location>
</feature>
<dbReference type="PROSITE" id="PS50011">
    <property type="entry name" value="PROTEIN_KINASE_DOM"/>
    <property type="match status" value="1"/>
</dbReference>
<feature type="region of interest" description="Disordered" evidence="13">
    <location>
        <begin position="306"/>
        <end position="364"/>
    </location>
</feature>
<keyword evidence="7 15" id="KW-0418">Kinase</keyword>
<dbReference type="OrthoDB" id="266718at2759"/>
<evidence type="ECO:0000256" key="13">
    <source>
        <dbReference type="SAM" id="MobiDB-lite"/>
    </source>
</evidence>
<keyword evidence="4" id="KW-0723">Serine/threonine-protein kinase</keyword>
<dbReference type="InterPro" id="IPR016024">
    <property type="entry name" value="ARM-type_fold"/>
</dbReference>
<dbReference type="InterPro" id="IPR008271">
    <property type="entry name" value="Ser/Thr_kinase_AS"/>
</dbReference>
<dbReference type="Gene3D" id="1.25.10.10">
    <property type="entry name" value="Leucine-rich Repeat Variant"/>
    <property type="match status" value="1"/>
</dbReference>
<dbReference type="GO" id="GO:0005737">
    <property type="term" value="C:cytoplasm"/>
    <property type="evidence" value="ECO:0007669"/>
    <property type="project" value="UniProtKB-ARBA"/>
</dbReference>
<evidence type="ECO:0000256" key="12">
    <source>
        <dbReference type="ARBA" id="ARBA00075375"/>
    </source>
</evidence>
<evidence type="ECO:0000259" key="14">
    <source>
        <dbReference type="PROSITE" id="PS50011"/>
    </source>
</evidence>
<feature type="compositionally biased region" description="Basic and acidic residues" evidence="13">
    <location>
        <begin position="310"/>
        <end position="321"/>
    </location>
</feature>
<dbReference type="CDD" id="cd14002">
    <property type="entry name" value="STKc_STK36"/>
    <property type="match status" value="1"/>
</dbReference>
<dbReference type="PROSITE" id="PS00107">
    <property type="entry name" value="PROTEIN_KINASE_ATP"/>
    <property type="match status" value="1"/>
</dbReference>
<keyword evidence="6" id="KW-0547">Nucleotide-binding</keyword>
<keyword evidence="8" id="KW-0067">ATP-binding</keyword>
<dbReference type="InterPro" id="IPR011989">
    <property type="entry name" value="ARM-like"/>
</dbReference>
<dbReference type="GO" id="GO:0007224">
    <property type="term" value="P:smoothened signaling pathway"/>
    <property type="evidence" value="ECO:0007669"/>
    <property type="project" value="TreeGrafter"/>
</dbReference>
<dbReference type="EC" id="2.7.11.1" evidence="2"/>
<dbReference type="Proteomes" id="UP001152795">
    <property type="component" value="Unassembled WGS sequence"/>
</dbReference>
<name>A0A6S7IJ98_PARCT</name>
<dbReference type="Gene3D" id="1.10.510.10">
    <property type="entry name" value="Transferase(Phosphotransferase) domain 1"/>
    <property type="match status" value="1"/>
</dbReference>
<evidence type="ECO:0000256" key="4">
    <source>
        <dbReference type="ARBA" id="ARBA00022527"/>
    </source>
</evidence>
<comment type="subcellular location">
    <subcellularLocation>
        <location evidence="1">Cytoplasm</location>
        <location evidence="1">Cytoskeleton</location>
    </subcellularLocation>
</comment>
<comment type="catalytic activity">
    <reaction evidence="10">
        <text>L-threonyl-[protein] + ATP = O-phospho-L-threonyl-[protein] + ADP + H(+)</text>
        <dbReference type="Rhea" id="RHEA:46608"/>
        <dbReference type="Rhea" id="RHEA-COMP:11060"/>
        <dbReference type="Rhea" id="RHEA-COMP:11605"/>
        <dbReference type="ChEBI" id="CHEBI:15378"/>
        <dbReference type="ChEBI" id="CHEBI:30013"/>
        <dbReference type="ChEBI" id="CHEBI:30616"/>
        <dbReference type="ChEBI" id="CHEBI:61977"/>
        <dbReference type="ChEBI" id="CHEBI:456216"/>
        <dbReference type="EC" id="2.7.11.1"/>
    </reaction>
</comment>
<comment type="catalytic activity">
    <reaction evidence="11">
        <text>L-seryl-[protein] + ATP = O-phospho-L-seryl-[protein] + ADP + H(+)</text>
        <dbReference type="Rhea" id="RHEA:17989"/>
        <dbReference type="Rhea" id="RHEA-COMP:9863"/>
        <dbReference type="Rhea" id="RHEA-COMP:11604"/>
        <dbReference type="ChEBI" id="CHEBI:15378"/>
        <dbReference type="ChEBI" id="CHEBI:29999"/>
        <dbReference type="ChEBI" id="CHEBI:30616"/>
        <dbReference type="ChEBI" id="CHEBI:83421"/>
        <dbReference type="ChEBI" id="CHEBI:456216"/>
        <dbReference type="EC" id="2.7.11.1"/>
    </reaction>
</comment>
<dbReference type="GO" id="GO:0004674">
    <property type="term" value="F:protein serine/threonine kinase activity"/>
    <property type="evidence" value="ECO:0007669"/>
    <property type="project" value="UniProtKB-KW"/>
</dbReference>
<dbReference type="GO" id="GO:0005856">
    <property type="term" value="C:cytoskeleton"/>
    <property type="evidence" value="ECO:0007669"/>
    <property type="project" value="UniProtKB-SubCell"/>
</dbReference>
<evidence type="ECO:0000256" key="6">
    <source>
        <dbReference type="ARBA" id="ARBA00022741"/>
    </source>
</evidence>